<dbReference type="OrthoDB" id="5422613at2759"/>
<reference evidence="2" key="1">
    <citation type="journal article" date="2020" name="Stud. Mycol.">
        <title>101 Dothideomycetes genomes: a test case for predicting lifestyles and emergence of pathogens.</title>
        <authorList>
            <person name="Haridas S."/>
            <person name="Albert R."/>
            <person name="Binder M."/>
            <person name="Bloem J."/>
            <person name="Labutti K."/>
            <person name="Salamov A."/>
            <person name="Andreopoulos B."/>
            <person name="Baker S."/>
            <person name="Barry K."/>
            <person name="Bills G."/>
            <person name="Bluhm B."/>
            <person name="Cannon C."/>
            <person name="Castanera R."/>
            <person name="Culley D."/>
            <person name="Daum C."/>
            <person name="Ezra D."/>
            <person name="Gonzalez J."/>
            <person name="Henrissat B."/>
            <person name="Kuo A."/>
            <person name="Liang C."/>
            <person name="Lipzen A."/>
            <person name="Lutzoni F."/>
            <person name="Magnuson J."/>
            <person name="Mondo S."/>
            <person name="Nolan M."/>
            <person name="Ohm R."/>
            <person name="Pangilinan J."/>
            <person name="Park H.-J."/>
            <person name="Ramirez L."/>
            <person name="Alfaro M."/>
            <person name="Sun H."/>
            <person name="Tritt A."/>
            <person name="Yoshinaga Y."/>
            <person name="Zwiers L.-H."/>
            <person name="Turgeon B."/>
            <person name="Goodwin S."/>
            <person name="Spatafora J."/>
            <person name="Crous P."/>
            <person name="Grigoriev I."/>
        </authorList>
    </citation>
    <scope>NUCLEOTIDE SEQUENCE</scope>
    <source>
        <strain evidence="2">CBS 690.94</strain>
    </source>
</reference>
<protein>
    <submittedName>
        <fullName evidence="2">Uncharacterized protein</fullName>
    </submittedName>
</protein>
<organism evidence="2 3">
    <name type="scientific">Karstenula rhodostoma CBS 690.94</name>
    <dbReference type="NCBI Taxonomy" id="1392251"/>
    <lineage>
        <taxon>Eukaryota</taxon>
        <taxon>Fungi</taxon>
        <taxon>Dikarya</taxon>
        <taxon>Ascomycota</taxon>
        <taxon>Pezizomycotina</taxon>
        <taxon>Dothideomycetes</taxon>
        <taxon>Pleosporomycetidae</taxon>
        <taxon>Pleosporales</taxon>
        <taxon>Massarineae</taxon>
        <taxon>Didymosphaeriaceae</taxon>
        <taxon>Karstenula</taxon>
    </lineage>
</organism>
<dbReference type="AlphaFoldDB" id="A0A9P4U6N2"/>
<dbReference type="EMBL" id="MU001510">
    <property type="protein sequence ID" value="KAF2438966.1"/>
    <property type="molecule type" value="Genomic_DNA"/>
</dbReference>
<evidence type="ECO:0000256" key="1">
    <source>
        <dbReference type="SAM" id="MobiDB-lite"/>
    </source>
</evidence>
<name>A0A9P4U6N2_9PLEO</name>
<keyword evidence="3" id="KW-1185">Reference proteome</keyword>
<proteinExistence type="predicted"/>
<dbReference type="Proteomes" id="UP000799764">
    <property type="component" value="Unassembled WGS sequence"/>
</dbReference>
<sequence length="99" mass="10679">MAEDTLEQAISAAAPERVRTVLLNIVSQSDAARGLASAELLAPPTSTNNGRLPSTKRKRDSQATIRFLVCNQCNQEFDTTKNGPQSCKWHSGSSLCCTI</sequence>
<comment type="caution">
    <text evidence="2">The sequence shown here is derived from an EMBL/GenBank/DDBJ whole genome shotgun (WGS) entry which is preliminary data.</text>
</comment>
<feature type="region of interest" description="Disordered" evidence="1">
    <location>
        <begin position="41"/>
        <end position="60"/>
    </location>
</feature>
<gene>
    <name evidence="2" type="ORF">P171DRAFT_436341</name>
</gene>
<evidence type="ECO:0000313" key="2">
    <source>
        <dbReference type="EMBL" id="KAF2438966.1"/>
    </source>
</evidence>
<evidence type="ECO:0000313" key="3">
    <source>
        <dbReference type="Proteomes" id="UP000799764"/>
    </source>
</evidence>
<accession>A0A9P4U6N2</accession>